<evidence type="ECO:0000259" key="1">
    <source>
        <dbReference type="Pfam" id="PF18765"/>
    </source>
</evidence>
<organism evidence="2 3">
    <name type="scientific">Sinorhizobium chiapasense</name>
    <dbReference type="NCBI Taxonomy" id="501572"/>
    <lineage>
        <taxon>Bacteria</taxon>
        <taxon>Pseudomonadati</taxon>
        <taxon>Pseudomonadota</taxon>
        <taxon>Alphaproteobacteria</taxon>
        <taxon>Hyphomicrobiales</taxon>
        <taxon>Rhizobiaceae</taxon>
        <taxon>Sinorhizobium/Ensifer group</taxon>
        <taxon>Sinorhizobium</taxon>
    </lineage>
</organism>
<feature type="domain" description="Polymerase beta nucleotidyltransferase" evidence="1">
    <location>
        <begin position="115"/>
        <end position="162"/>
    </location>
</feature>
<dbReference type="SUPFAM" id="SSF46785">
    <property type="entry name" value="Winged helix' DNA-binding domain"/>
    <property type="match status" value="1"/>
</dbReference>
<dbReference type="Gene3D" id="3.30.460.10">
    <property type="entry name" value="Beta Polymerase, domain 2"/>
    <property type="match status" value="1"/>
</dbReference>
<sequence>MARPTPDSSLRHPLNSVLGAESNVRLLRELCLHGGYISAPQLTGRTGLVRNSTWNALKSLRQYGLVVEEGTDRSRLFRINWEHPLADLIGQLFRAESERLHNIFEEIKAGGKKLNDRIASMWLYGSVARREDRADSDVDIGLIARPDDLAEVVEAVRELLREAGERLFFLPNVVGLDFDDVERMARDDDPWWKSCIGDAVVLSGKRPEDVAKELLRRSGDGQKRAE</sequence>
<dbReference type="InterPro" id="IPR036390">
    <property type="entry name" value="WH_DNA-bd_sf"/>
</dbReference>
<reference evidence="2" key="1">
    <citation type="submission" date="2023-08" db="EMBL/GenBank/DDBJ databases">
        <title>Complete genome sequence of Sinorhizobium chiapanecum ITTG S70 isolated from Acaciella angustissima nodules in Chiapas-Mexico.</title>
        <authorList>
            <person name="Rincon-Rosales R."/>
            <person name="Rogel M.A."/>
            <person name="Rincon-Medina C.I."/>
            <person name="Guerrero G."/>
            <person name="Manzano-Gomez L.A."/>
            <person name="Lopez-Lopez A."/>
            <person name="Rincon Molina F.A."/>
            <person name="Martinez-Romero E."/>
        </authorList>
    </citation>
    <scope>NUCLEOTIDE SEQUENCE</scope>
    <source>
        <strain evidence="2">ITTG S70</strain>
        <plasmid evidence="2">pSchITTGS70d</plasmid>
    </source>
</reference>
<dbReference type="EC" id="2.7.7.-" evidence="2"/>
<proteinExistence type="predicted"/>
<keyword evidence="2" id="KW-0614">Plasmid</keyword>
<gene>
    <name evidence="2" type="ORF">RB548_29910</name>
</gene>
<evidence type="ECO:0000313" key="2">
    <source>
        <dbReference type="EMBL" id="WVT06988.1"/>
    </source>
</evidence>
<dbReference type="SUPFAM" id="SSF81301">
    <property type="entry name" value="Nucleotidyltransferase"/>
    <property type="match status" value="1"/>
</dbReference>
<geneLocation type="plasmid" evidence="2 3">
    <name>pSchITTGS70d</name>
</geneLocation>
<dbReference type="InterPro" id="IPR041633">
    <property type="entry name" value="Polbeta"/>
</dbReference>
<evidence type="ECO:0000313" key="3">
    <source>
        <dbReference type="Proteomes" id="UP001432360"/>
    </source>
</evidence>
<keyword evidence="2" id="KW-0548">Nucleotidyltransferase</keyword>
<name>A0ABZ2BJ04_9HYPH</name>
<dbReference type="GO" id="GO:0016779">
    <property type="term" value="F:nucleotidyltransferase activity"/>
    <property type="evidence" value="ECO:0007669"/>
    <property type="project" value="UniProtKB-KW"/>
</dbReference>
<dbReference type="Pfam" id="PF18765">
    <property type="entry name" value="Polbeta"/>
    <property type="match status" value="1"/>
</dbReference>
<keyword evidence="2" id="KW-0808">Transferase</keyword>
<dbReference type="RefSeq" id="WP_331376009.1">
    <property type="nucleotide sequence ID" value="NZ_CP133152.1"/>
</dbReference>
<dbReference type="Gene3D" id="1.10.10.10">
    <property type="entry name" value="Winged helix-like DNA-binding domain superfamily/Winged helix DNA-binding domain"/>
    <property type="match status" value="1"/>
</dbReference>
<dbReference type="InterPro" id="IPR043519">
    <property type="entry name" value="NT_sf"/>
</dbReference>
<accession>A0ABZ2BJ04</accession>
<protein>
    <submittedName>
        <fullName evidence="2">Nucleotidyltransferase domain-containing protein</fullName>
        <ecNumber evidence="2">2.7.7.-</ecNumber>
    </submittedName>
</protein>
<keyword evidence="3" id="KW-1185">Reference proteome</keyword>
<dbReference type="CDD" id="cd05403">
    <property type="entry name" value="NT_KNTase_like"/>
    <property type="match status" value="1"/>
</dbReference>
<dbReference type="Proteomes" id="UP001432360">
    <property type="component" value="Plasmid pSchITTGS70d"/>
</dbReference>
<dbReference type="EMBL" id="CP133152">
    <property type="protein sequence ID" value="WVT06988.1"/>
    <property type="molecule type" value="Genomic_DNA"/>
</dbReference>
<dbReference type="InterPro" id="IPR036388">
    <property type="entry name" value="WH-like_DNA-bd_sf"/>
</dbReference>